<feature type="transmembrane region" description="Helical" evidence="1">
    <location>
        <begin position="76"/>
        <end position="96"/>
    </location>
</feature>
<proteinExistence type="predicted"/>
<feature type="transmembrane region" description="Helical" evidence="1">
    <location>
        <begin position="199"/>
        <end position="216"/>
    </location>
</feature>
<keyword evidence="4" id="KW-1185">Reference proteome</keyword>
<dbReference type="PANTHER" id="PTHR23028:SF53">
    <property type="entry name" value="ACYL_TRANSF_3 DOMAIN-CONTAINING PROTEIN"/>
    <property type="match status" value="1"/>
</dbReference>
<dbReference type="AlphaFoldDB" id="A0A345NPD0"/>
<dbReference type="KEGG" id="orn:DV701_12865"/>
<keyword evidence="3" id="KW-0012">Acyltransferase</keyword>
<feature type="transmembrane region" description="Helical" evidence="1">
    <location>
        <begin position="305"/>
        <end position="325"/>
    </location>
</feature>
<organism evidence="3 4">
    <name type="scientific">Ornithinimicrobium avium</name>
    <dbReference type="NCBI Taxonomy" id="2283195"/>
    <lineage>
        <taxon>Bacteria</taxon>
        <taxon>Bacillati</taxon>
        <taxon>Actinomycetota</taxon>
        <taxon>Actinomycetes</taxon>
        <taxon>Micrococcales</taxon>
        <taxon>Ornithinimicrobiaceae</taxon>
        <taxon>Ornithinimicrobium</taxon>
    </lineage>
</organism>
<feature type="transmembrane region" description="Helical" evidence="1">
    <location>
        <begin position="345"/>
        <end position="369"/>
    </location>
</feature>
<feature type="transmembrane region" description="Helical" evidence="1">
    <location>
        <begin position="116"/>
        <end position="135"/>
    </location>
</feature>
<feature type="domain" description="Acyltransferase 3" evidence="2">
    <location>
        <begin position="50"/>
        <end position="362"/>
    </location>
</feature>
<dbReference type="GO" id="GO:0016020">
    <property type="term" value="C:membrane"/>
    <property type="evidence" value="ECO:0007669"/>
    <property type="project" value="TreeGrafter"/>
</dbReference>
<sequence>MHGPSIIGRGSAYTQPRPAYSWQLPTRHSPRYCSAVASDSGPQADAVHWAALDGLRGVAVVAVLLYHAFPQLAPNGFAGVDVFFVLSGFLITSLLVRERERYGRVSLPNFYMRRILRLYPALLLTVGLVLGLQAGRGELREAVPGAVAAVLYVSHVTIGLGIDSGFLSHTWTLSLEEHFYLFWPVVLLGLLAGRLRRSLAVIALLMLGLAILPGVLPGTVGAMYWRGLPMLVGSCIALVLPRLPPSTVWWGRSGLVSLAVLTVILMTPVAVPAVLMRGPFGIPTILSVVVIVGFVVARRSLGARFLSVVPLTWLGVRAYGLYLYHFPIVLSPVVSKLMSVLGVEMLWLGNMLLALGITVVCAGASYRWVEAPFLRLKDRFRIRESRDPAAAASIRN</sequence>
<gene>
    <name evidence="3" type="ORF">DV701_12865</name>
</gene>
<dbReference type="PANTHER" id="PTHR23028">
    <property type="entry name" value="ACETYLTRANSFERASE"/>
    <property type="match status" value="1"/>
</dbReference>
<keyword evidence="1" id="KW-0812">Transmembrane</keyword>
<name>A0A345NPD0_9MICO</name>
<evidence type="ECO:0000256" key="1">
    <source>
        <dbReference type="SAM" id="Phobius"/>
    </source>
</evidence>
<feature type="transmembrane region" description="Helical" evidence="1">
    <location>
        <begin position="280"/>
        <end position="298"/>
    </location>
</feature>
<dbReference type="Proteomes" id="UP000253790">
    <property type="component" value="Chromosome"/>
</dbReference>
<protein>
    <submittedName>
        <fullName evidence="3">Acyltransferase</fullName>
    </submittedName>
</protein>
<keyword evidence="1" id="KW-0472">Membrane</keyword>
<dbReference type="OrthoDB" id="3404679at2"/>
<feature type="transmembrane region" description="Helical" evidence="1">
    <location>
        <begin position="255"/>
        <end position="274"/>
    </location>
</feature>
<dbReference type="GO" id="GO:0016747">
    <property type="term" value="F:acyltransferase activity, transferring groups other than amino-acyl groups"/>
    <property type="evidence" value="ECO:0007669"/>
    <property type="project" value="InterPro"/>
</dbReference>
<dbReference type="GO" id="GO:0009103">
    <property type="term" value="P:lipopolysaccharide biosynthetic process"/>
    <property type="evidence" value="ECO:0007669"/>
    <property type="project" value="TreeGrafter"/>
</dbReference>
<reference evidence="3 4" key="1">
    <citation type="submission" date="2018-07" db="EMBL/GenBank/DDBJ databases">
        <title>Complete genome sequencing of Ornithinimicrobium sp. AMA3305.</title>
        <authorList>
            <person name="Bae J.-W."/>
        </authorList>
    </citation>
    <scope>NUCLEOTIDE SEQUENCE [LARGE SCALE GENOMIC DNA]</scope>
    <source>
        <strain evidence="3 4">AMA3305</strain>
    </source>
</reference>
<accession>A0A345NPD0</accession>
<dbReference type="Pfam" id="PF01757">
    <property type="entry name" value="Acyl_transf_3"/>
    <property type="match status" value="1"/>
</dbReference>
<evidence type="ECO:0000259" key="2">
    <source>
        <dbReference type="Pfam" id="PF01757"/>
    </source>
</evidence>
<evidence type="ECO:0000313" key="3">
    <source>
        <dbReference type="EMBL" id="AXH96888.1"/>
    </source>
</evidence>
<dbReference type="InterPro" id="IPR002656">
    <property type="entry name" value="Acyl_transf_3_dom"/>
</dbReference>
<dbReference type="EMBL" id="CP031229">
    <property type="protein sequence ID" value="AXH96888.1"/>
    <property type="molecule type" value="Genomic_DNA"/>
</dbReference>
<evidence type="ECO:0000313" key="4">
    <source>
        <dbReference type="Proteomes" id="UP000253790"/>
    </source>
</evidence>
<keyword evidence="3" id="KW-0808">Transferase</keyword>
<dbReference type="InterPro" id="IPR050879">
    <property type="entry name" value="Acyltransferase_3"/>
</dbReference>
<feature type="transmembrane region" description="Helical" evidence="1">
    <location>
        <begin position="174"/>
        <end position="192"/>
    </location>
</feature>
<keyword evidence="1" id="KW-1133">Transmembrane helix</keyword>
<feature type="transmembrane region" description="Helical" evidence="1">
    <location>
        <begin position="222"/>
        <end position="243"/>
    </location>
</feature>